<proteinExistence type="predicted"/>
<feature type="coiled-coil region" evidence="2">
    <location>
        <begin position="460"/>
        <end position="515"/>
    </location>
</feature>
<evidence type="ECO:0000256" key="1">
    <source>
        <dbReference type="ARBA" id="ARBA00023054"/>
    </source>
</evidence>
<dbReference type="PANTHER" id="PTHR23160">
    <property type="entry name" value="SYNAPTONEMAL COMPLEX PROTEIN-RELATED"/>
    <property type="match status" value="1"/>
</dbReference>
<organism evidence="3 4">
    <name type="scientific">Camelina sativa</name>
    <name type="common">False flax</name>
    <name type="synonym">Myagrum sativum</name>
    <dbReference type="NCBI Taxonomy" id="90675"/>
    <lineage>
        <taxon>Eukaryota</taxon>
        <taxon>Viridiplantae</taxon>
        <taxon>Streptophyta</taxon>
        <taxon>Embryophyta</taxon>
        <taxon>Tracheophyta</taxon>
        <taxon>Spermatophyta</taxon>
        <taxon>Magnoliopsida</taxon>
        <taxon>eudicotyledons</taxon>
        <taxon>Gunneridae</taxon>
        <taxon>Pentapetalae</taxon>
        <taxon>rosids</taxon>
        <taxon>malvids</taxon>
        <taxon>Brassicales</taxon>
        <taxon>Brassicaceae</taxon>
        <taxon>Camelineae</taxon>
        <taxon>Camelina</taxon>
    </lineage>
</organism>
<dbReference type="PANTHER" id="PTHR23160:SF19">
    <property type="entry name" value="MYOSIN HEAVY CHAIN-RELATED PROTEIN"/>
    <property type="match status" value="1"/>
</dbReference>
<dbReference type="RefSeq" id="XP_010432758.1">
    <property type="nucleotide sequence ID" value="XM_010434456.2"/>
</dbReference>
<keyword evidence="3" id="KW-1185">Reference proteome</keyword>
<feature type="coiled-coil region" evidence="2">
    <location>
        <begin position="641"/>
        <end position="715"/>
    </location>
</feature>
<feature type="coiled-coil region" evidence="2">
    <location>
        <begin position="117"/>
        <end position="298"/>
    </location>
</feature>
<protein>
    <submittedName>
        <fullName evidence="4">Coiled-coil domain-containing protein 18-like isoform X1</fullName>
    </submittedName>
</protein>
<gene>
    <name evidence="4" type="primary">LOC104716964</name>
</gene>
<evidence type="ECO:0000256" key="2">
    <source>
        <dbReference type="SAM" id="Coils"/>
    </source>
</evidence>
<name>A0ABM0TX74_CAMSA</name>
<evidence type="ECO:0000313" key="4">
    <source>
        <dbReference type="RefSeq" id="XP_010432758.1"/>
    </source>
</evidence>
<accession>A0ABM0TX74</accession>
<dbReference type="Proteomes" id="UP000694864">
    <property type="component" value="Chromosome 10"/>
</dbReference>
<feature type="coiled-coil region" evidence="2">
    <location>
        <begin position="404"/>
        <end position="435"/>
    </location>
</feature>
<keyword evidence="1 2" id="KW-0175">Coiled coil</keyword>
<reference evidence="3" key="1">
    <citation type="journal article" date="2014" name="Nat. Commun.">
        <title>The emerging biofuel crop Camelina sativa retains a highly undifferentiated hexaploid genome structure.</title>
        <authorList>
            <person name="Kagale S."/>
            <person name="Koh C."/>
            <person name="Nixon J."/>
            <person name="Bollina V."/>
            <person name="Clarke W.E."/>
            <person name="Tuteja R."/>
            <person name="Spillane C."/>
            <person name="Robinson S.J."/>
            <person name="Links M.G."/>
            <person name="Clarke C."/>
            <person name="Higgins E.E."/>
            <person name="Huebert T."/>
            <person name="Sharpe A.G."/>
            <person name="Parkin I.A."/>
        </authorList>
    </citation>
    <scope>NUCLEOTIDE SEQUENCE [LARGE SCALE GENOMIC DNA]</scope>
    <source>
        <strain evidence="3">cv. DH55</strain>
    </source>
</reference>
<evidence type="ECO:0000313" key="3">
    <source>
        <dbReference type="Proteomes" id="UP000694864"/>
    </source>
</evidence>
<feature type="coiled-coil region" evidence="2">
    <location>
        <begin position="345"/>
        <end position="375"/>
    </location>
</feature>
<reference evidence="4" key="2">
    <citation type="submission" date="2025-08" db="UniProtKB">
        <authorList>
            <consortium name="RefSeq"/>
        </authorList>
    </citation>
    <scope>IDENTIFICATION</scope>
    <source>
        <tissue evidence="4">Leaf</tissue>
    </source>
</reference>
<dbReference type="GeneID" id="104716964"/>
<sequence length="790" mass="90421">MMGFSQSQAIRLNLASFSSLSPCQYCSTRVNLQKQKSLVACPSSRRVKRHSLLSVQSVLNNTRPNTNENRTDESANVLVEKLLARTQSLERQTNQHSVYPDDDLLPYSNLGVLEPDLEAALVALLKREEDLQDAERKLLSEKKKLNRAKEELEKREKVIGQASLKHESLQEELKRANAELALQAKEIEELKHKLRDRDEERAALQSSLTLKEGELDQMREEVANRSKEVSVDISEYESKSRLLSKANEVVKRQECEILALQRSLEDREEELEISKATKKLEQEKLSETEANLKMQAEEWLIAQDEVNKLKEETVKRLGEANETMEDFRRVKKLLTDVRFELVSSREALVSSREQMEEKEQVLEKEVDEVEEQRKSVMSYMQSLRDAHTEVESERVKLRVAEAKNFVLERELSGQKDLLEELREQLQKEKPLLEQAMHDISVIQDELYKKANAFQVSQNLLQEKESSLVEAKLEIQHLKSEQASLELLLQEKDEELTEARHKLEEVNREVTQLKALMTRRDDQLMQATAMLKEKDVHLHRIEDELGSSKLKVTEAEMVVERIAELTSRLLMSTTNGQNQNTVRVNNEISFDSMQQPLPLESDYGTENKRLVMELNFTRESLRMKEMEVLAVQRALTFKDEEINVFMGRLEAKERELKKLKEETTNDSEDLKNLYALAQERIGGKTMGDLAIEKLQLEAAQLEVEAATSALQKLAEMSTELLTQADMSIEAEPTVIVMPANGFQQGKYSEGSNECLAEVKTEVGKLWSLTEKLLENAGIVAGRSTGTKGVTL</sequence>